<feature type="domain" description="Peptidase S8/S53" evidence="2">
    <location>
        <begin position="1"/>
        <end position="42"/>
    </location>
</feature>
<accession>A0A0D2M8N8</accession>
<reference evidence="3 4" key="1">
    <citation type="journal article" date="2013" name="BMC Genomics">
        <title>Reconstruction of the lipid metabolism for the microalga Monoraphidium neglectum from its genome sequence reveals characteristics suitable for biofuel production.</title>
        <authorList>
            <person name="Bogen C."/>
            <person name="Al-Dilaimi A."/>
            <person name="Albersmeier A."/>
            <person name="Wichmann J."/>
            <person name="Grundmann M."/>
            <person name="Rupp O."/>
            <person name="Lauersen K.J."/>
            <person name="Blifernez-Klassen O."/>
            <person name="Kalinowski J."/>
            <person name="Goesmann A."/>
            <person name="Mussgnug J.H."/>
            <person name="Kruse O."/>
        </authorList>
    </citation>
    <scope>NUCLEOTIDE SEQUENCE [LARGE SCALE GENOMIC DNA]</scope>
    <source>
        <strain evidence="3 4">SAG 48.87</strain>
    </source>
</reference>
<dbReference type="Gene3D" id="3.40.50.200">
    <property type="entry name" value="Peptidase S8/S53 domain"/>
    <property type="match status" value="1"/>
</dbReference>
<gene>
    <name evidence="3" type="ORF">MNEG_16149</name>
</gene>
<evidence type="ECO:0000256" key="1">
    <source>
        <dbReference type="PROSITE-ProRule" id="PRU01240"/>
    </source>
</evidence>
<dbReference type="Proteomes" id="UP000054498">
    <property type="component" value="Unassembled WGS sequence"/>
</dbReference>
<evidence type="ECO:0000313" key="4">
    <source>
        <dbReference type="Proteomes" id="UP000054498"/>
    </source>
</evidence>
<dbReference type="SUPFAM" id="SSF52743">
    <property type="entry name" value="Subtilisin-like"/>
    <property type="match status" value="1"/>
</dbReference>
<comment type="similarity">
    <text evidence="1">Belongs to the peptidase S8 family.</text>
</comment>
<comment type="caution">
    <text evidence="1">Lacks conserved residue(s) required for the propagation of feature annotation.</text>
</comment>
<evidence type="ECO:0000313" key="3">
    <source>
        <dbReference type="EMBL" id="KIY91815.1"/>
    </source>
</evidence>
<sequence length="80" mass="7505">MAVPHVAGWAALYLEKNPTASPAQVKAALEASATSGAVTYGDSAAGTPNLMVYVPGAALKAAGGGSGGGGAAAVVGTYEG</sequence>
<name>A0A0D2M8N8_9CHLO</name>
<dbReference type="OrthoDB" id="206201at2759"/>
<protein>
    <recommendedName>
        <fullName evidence="2">Peptidase S8/S53 domain-containing protein</fullName>
    </recommendedName>
</protein>
<dbReference type="KEGG" id="mng:MNEG_16149"/>
<dbReference type="RefSeq" id="XP_013890835.1">
    <property type="nucleotide sequence ID" value="XM_014035381.1"/>
</dbReference>
<dbReference type="AlphaFoldDB" id="A0A0D2M8N8"/>
<dbReference type="GO" id="GO:0006508">
    <property type="term" value="P:proteolysis"/>
    <property type="evidence" value="ECO:0007669"/>
    <property type="project" value="InterPro"/>
</dbReference>
<proteinExistence type="inferred from homology"/>
<dbReference type="GO" id="GO:0004252">
    <property type="term" value="F:serine-type endopeptidase activity"/>
    <property type="evidence" value="ECO:0007669"/>
    <property type="project" value="InterPro"/>
</dbReference>
<evidence type="ECO:0000259" key="2">
    <source>
        <dbReference type="Pfam" id="PF00082"/>
    </source>
</evidence>
<organism evidence="3 4">
    <name type="scientific">Monoraphidium neglectum</name>
    <dbReference type="NCBI Taxonomy" id="145388"/>
    <lineage>
        <taxon>Eukaryota</taxon>
        <taxon>Viridiplantae</taxon>
        <taxon>Chlorophyta</taxon>
        <taxon>core chlorophytes</taxon>
        <taxon>Chlorophyceae</taxon>
        <taxon>CS clade</taxon>
        <taxon>Sphaeropleales</taxon>
        <taxon>Selenastraceae</taxon>
        <taxon>Monoraphidium</taxon>
    </lineage>
</organism>
<dbReference type="InterPro" id="IPR036852">
    <property type="entry name" value="Peptidase_S8/S53_dom_sf"/>
</dbReference>
<dbReference type="InterPro" id="IPR000209">
    <property type="entry name" value="Peptidase_S8/S53_dom"/>
</dbReference>
<dbReference type="PROSITE" id="PS51892">
    <property type="entry name" value="SUBTILASE"/>
    <property type="match status" value="1"/>
</dbReference>
<keyword evidence="4" id="KW-1185">Reference proteome</keyword>
<dbReference type="EMBL" id="KK106260">
    <property type="protein sequence ID" value="KIY91815.1"/>
    <property type="molecule type" value="Genomic_DNA"/>
</dbReference>
<dbReference type="Pfam" id="PF00082">
    <property type="entry name" value="Peptidase_S8"/>
    <property type="match status" value="1"/>
</dbReference>
<dbReference type="GeneID" id="25733880"/>